<organism evidence="3 4">
    <name type="scientific">Pedobacter vanadiisoli</name>
    <dbReference type="NCBI Taxonomy" id="1761975"/>
    <lineage>
        <taxon>Bacteria</taxon>
        <taxon>Pseudomonadati</taxon>
        <taxon>Bacteroidota</taxon>
        <taxon>Sphingobacteriia</taxon>
        <taxon>Sphingobacteriales</taxon>
        <taxon>Sphingobacteriaceae</taxon>
        <taxon>Pedobacter</taxon>
    </lineage>
</organism>
<dbReference type="PROSITE" id="PS51257">
    <property type="entry name" value="PROKAR_LIPOPROTEIN"/>
    <property type="match status" value="1"/>
</dbReference>
<sequence length="295" mass="33905">MKNLKKLYCLIVLLSLLGSSCRQITKSIDETFHPNDSLVKKYDQEKGLRENGGYKGDTKTSSSTSIQHQQKRTIVINGDTVNTPEMESKAKEMFSDIESLKQQKSPATAKEIQKRVNKFLKEMKLPQGGLKTIDTEKPIVKTKKGLLGTADLALAEEQLKRLPQYRHKEIMVYQSVHFYDNGTINLMLQHPVNPKYADAYEYRDGVWSMPKPVLARDMERRTFPLSEMHFSDARKVLKIYNEKAAQVNGAAPTSSVYISIWDDNFRWFPGSINGTRERFDIQFNRDGTLKSFRQE</sequence>
<dbReference type="RefSeq" id="WP_379076963.1">
    <property type="nucleotide sequence ID" value="NZ_JBHULL010000007.1"/>
</dbReference>
<comment type="caution">
    <text evidence="3">The sequence shown here is derived from an EMBL/GenBank/DDBJ whole genome shotgun (WGS) entry which is preliminary data.</text>
</comment>
<keyword evidence="4" id="KW-1185">Reference proteome</keyword>
<feature type="region of interest" description="Disordered" evidence="1">
    <location>
        <begin position="43"/>
        <end position="69"/>
    </location>
</feature>
<evidence type="ECO:0000313" key="3">
    <source>
        <dbReference type="EMBL" id="MFD2582291.1"/>
    </source>
</evidence>
<dbReference type="EMBL" id="JBHULL010000007">
    <property type="protein sequence ID" value="MFD2582291.1"/>
    <property type="molecule type" value="Genomic_DNA"/>
</dbReference>
<evidence type="ECO:0000313" key="4">
    <source>
        <dbReference type="Proteomes" id="UP001597461"/>
    </source>
</evidence>
<feature type="compositionally biased region" description="Polar residues" evidence="1">
    <location>
        <begin position="59"/>
        <end position="68"/>
    </location>
</feature>
<evidence type="ECO:0008006" key="5">
    <source>
        <dbReference type="Google" id="ProtNLM"/>
    </source>
</evidence>
<reference evidence="4" key="1">
    <citation type="journal article" date="2019" name="Int. J. Syst. Evol. Microbiol.">
        <title>The Global Catalogue of Microorganisms (GCM) 10K type strain sequencing project: providing services to taxonomists for standard genome sequencing and annotation.</title>
        <authorList>
            <consortium name="The Broad Institute Genomics Platform"/>
            <consortium name="The Broad Institute Genome Sequencing Center for Infectious Disease"/>
            <person name="Wu L."/>
            <person name="Ma J."/>
        </authorList>
    </citation>
    <scope>NUCLEOTIDE SEQUENCE [LARGE SCALE GENOMIC DNA]</scope>
    <source>
        <strain evidence="4">KCTC 42866</strain>
    </source>
</reference>
<feature type="signal peptide" evidence="2">
    <location>
        <begin position="1"/>
        <end position="24"/>
    </location>
</feature>
<protein>
    <recommendedName>
        <fullName evidence="5">Lipoprotein</fullName>
    </recommendedName>
</protein>
<evidence type="ECO:0000256" key="1">
    <source>
        <dbReference type="SAM" id="MobiDB-lite"/>
    </source>
</evidence>
<evidence type="ECO:0000256" key="2">
    <source>
        <dbReference type="SAM" id="SignalP"/>
    </source>
</evidence>
<dbReference type="Proteomes" id="UP001597461">
    <property type="component" value="Unassembled WGS sequence"/>
</dbReference>
<name>A0ABW5MHR8_9SPHI</name>
<accession>A0ABW5MHR8</accession>
<gene>
    <name evidence="3" type="ORF">ACFSR6_07320</name>
</gene>
<keyword evidence="2" id="KW-0732">Signal</keyword>
<feature type="chain" id="PRO_5047423539" description="Lipoprotein" evidence="2">
    <location>
        <begin position="25"/>
        <end position="295"/>
    </location>
</feature>
<proteinExistence type="predicted"/>